<gene>
    <name evidence="1" type="ORF">CDAR_419471</name>
</gene>
<name>A0AAV4PVI7_9ARAC</name>
<protein>
    <submittedName>
        <fullName evidence="1">Uncharacterized protein</fullName>
    </submittedName>
</protein>
<comment type="caution">
    <text evidence="1">The sequence shown here is derived from an EMBL/GenBank/DDBJ whole genome shotgun (WGS) entry which is preliminary data.</text>
</comment>
<evidence type="ECO:0000313" key="1">
    <source>
        <dbReference type="EMBL" id="GIY01069.1"/>
    </source>
</evidence>
<sequence length="100" mass="11874">MPVPKSPVDVGHRLRTVQRNCVGSEDFGQHHTCARRKSWLRHCFHGDRWDGGGSMRRDDSREPLEVELLWWQKKKQLSQMEEEACRLVPEKKIRLLQGRR</sequence>
<dbReference type="EMBL" id="BPLQ01003521">
    <property type="protein sequence ID" value="GIY01069.1"/>
    <property type="molecule type" value="Genomic_DNA"/>
</dbReference>
<proteinExistence type="predicted"/>
<dbReference type="AlphaFoldDB" id="A0AAV4PVI7"/>
<evidence type="ECO:0000313" key="2">
    <source>
        <dbReference type="Proteomes" id="UP001054837"/>
    </source>
</evidence>
<organism evidence="1 2">
    <name type="scientific">Caerostris darwini</name>
    <dbReference type="NCBI Taxonomy" id="1538125"/>
    <lineage>
        <taxon>Eukaryota</taxon>
        <taxon>Metazoa</taxon>
        <taxon>Ecdysozoa</taxon>
        <taxon>Arthropoda</taxon>
        <taxon>Chelicerata</taxon>
        <taxon>Arachnida</taxon>
        <taxon>Araneae</taxon>
        <taxon>Araneomorphae</taxon>
        <taxon>Entelegynae</taxon>
        <taxon>Araneoidea</taxon>
        <taxon>Araneidae</taxon>
        <taxon>Caerostris</taxon>
    </lineage>
</organism>
<accession>A0AAV4PVI7</accession>
<keyword evidence="2" id="KW-1185">Reference proteome</keyword>
<reference evidence="1 2" key="1">
    <citation type="submission" date="2021-06" db="EMBL/GenBank/DDBJ databases">
        <title>Caerostris darwini draft genome.</title>
        <authorList>
            <person name="Kono N."/>
            <person name="Arakawa K."/>
        </authorList>
    </citation>
    <scope>NUCLEOTIDE SEQUENCE [LARGE SCALE GENOMIC DNA]</scope>
</reference>
<dbReference type="Proteomes" id="UP001054837">
    <property type="component" value="Unassembled WGS sequence"/>
</dbReference>